<evidence type="ECO:0000256" key="5">
    <source>
        <dbReference type="ARBA" id="ARBA00023004"/>
    </source>
</evidence>
<dbReference type="EMBL" id="JACCGK010000004">
    <property type="protein sequence ID" value="NYT71901.1"/>
    <property type="molecule type" value="Genomic_DNA"/>
</dbReference>
<protein>
    <submittedName>
        <fullName evidence="7">TauD/TfdA family dioxygenase</fullName>
    </submittedName>
</protein>
<evidence type="ECO:0000313" key="7">
    <source>
        <dbReference type="EMBL" id="NYT71901.1"/>
    </source>
</evidence>
<dbReference type="SUPFAM" id="SSF51197">
    <property type="entry name" value="Clavaminate synthase-like"/>
    <property type="match status" value="1"/>
</dbReference>
<feature type="domain" description="TauD/TfdA-like" evidence="6">
    <location>
        <begin position="5"/>
        <end position="274"/>
    </location>
</feature>
<organism evidence="7 8">
    <name type="scientific">Vreelandella sedimenti</name>
    <dbReference type="NCBI Taxonomy" id="2729618"/>
    <lineage>
        <taxon>Bacteria</taxon>
        <taxon>Pseudomonadati</taxon>
        <taxon>Pseudomonadota</taxon>
        <taxon>Gammaproteobacteria</taxon>
        <taxon>Oceanospirillales</taxon>
        <taxon>Halomonadaceae</taxon>
        <taxon>Vreelandella</taxon>
    </lineage>
</organism>
<keyword evidence="3 7" id="KW-0223">Dioxygenase</keyword>
<sequence length="285" mass="32355">MTLNTTPLTATFGIEVHDLDLSQPQPDGVIDELQSALNHYSVIVLRDQRLESARHVELSRQFGPLMVHVLKQFLATGHPEIYVLSNVSENGQPIGNHKEGWNWHSDLSYVEEPSMGSLLHAIEVPPEGGDTLFASMHAAYDALSYATQQRIKQLSAVHSYVGYYAKAFADRTPLSDEQRAKTPDVIHPLVRAHPRTGRPSLYVGQDIIKEIVGLPPQESQQLLDELNQHAIRDEFVYRHRWQAGDLVIWDNRCTMHCATPYDDNRYRRVMHRTTVKGDRPFASCE</sequence>
<keyword evidence="4" id="KW-0560">Oxidoreductase</keyword>
<dbReference type="RefSeq" id="WP_180090916.1">
    <property type="nucleotide sequence ID" value="NZ_CAXAZJ010000006.1"/>
</dbReference>
<reference evidence="7 8" key="1">
    <citation type="submission" date="2020-07" db="EMBL/GenBank/DDBJ databases">
        <title>Halomonas sp. QX-2 draft genome sequence.</title>
        <authorList>
            <person name="Qiu X."/>
        </authorList>
    </citation>
    <scope>NUCLEOTIDE SEQUENCE [LARGE SCALE GENOMIC DNA]</scope>
    <source>
        <strain evidence="7 8">QX-2</strain>
    </source>
</reference>
<evidence type="ECO:0000256" key="1">
    <source>
        <dbReference type="ARBA" id="ARBA00005896"/>
    </source>
</evidence>
<keyword evidence="2" id="KW-0479">Metal-binding</keyword>
<keyword evidence="8" id="KW-1185">Reference proteome</keyword>
<dbReference type="InterPro" id="IPR003819">
    <property type="entry name" value="TauD/TfdA-like"/>
</dbReference>
<dbReference type="Gene3D" id="3.60.130.10">
    <property type="entry name" value="Clavaminate synthase-like"/>
    <property type="match status" value="1"/>
</dbReference>
<evidence type="ECO:0000259" key="6">
    <source>
        <dbReference type="Pfam" id="PF02668"/>
    </source>
</evidence>
<keyword evidence="5" id="KW-0408">Iron</keyword>
<accession>A0A7Z0SME0</accession>
<comment type="caution">
    <text evidence="7">The sequence shown here is derived from an EMBL/GenBank/DDBJ whole genome shotgun (WGS) entry which is preliminary data.</text>
</comment>
<comment type="similarity">
    <text evidence="1">Belongs to the TfdA dioxygenase family.</text>
</comment>
<evidence type="ECO:0000256" key="4">
    <source>
        <dbReference type="ARBA" id="ARBA00023002"/>
    </source>
</evidence>
<dbReference type="GO" id="GO:0046872">
    <property type="term" value="F:metal ion binding"/>
    <property type="evidence" value="ECO:0007669"/>
    <property type="project" value="UniProtKB-KW"/>
</dbReference>
<dbReference type="Proteomes" id="UP000520876">
    <property type="component" value="Unassembled WGS sequence"/>
</dbReference>
<dbReference type="PANTHER" id="PTHR43779">
    <property type="entry name" value="DIOXYGENASE RV0097-RELATED"/>
    <property type="match status" value="1"/>
</dbReference>
<dbReference type="PANTHER" id="PTHR43779:SF3">
    <property type="entry name" value="(3R)-3-[(CARBOXYMETHYL)AMINO]FATTY ACID OXYGENASE_DECARBOXYLASE"/>
    <property type="match status" value="1"/>
</dbReference>
<dbReference type="Pfam" id="PF02668">
    <property type="entry name" value="TauD"/>
    <property type="match status" value="1"/>
</dbReference>
<evidence type="ECO:0000313" key="8">
    <source>
        <dbReference type="Proteomes" id="UP000520876"/>
    </source>
</evidence>
<evidence type="ECO:0000256" key="2">
    <source>
        <dbReference type="ARBA" id="ARBA00022723"/>
    </source>
</evidence>
<dbReference type="GO" id="GO:0016706">
    <property type="term" value="F:2-oxoglutarate-dependent dioxygenase activity"/>
    <property type="evidence" value="ECO:0007669"/>
    <property type="project" value="UniProtKB-ARBA"/>
</dbReference>
<gene>
    <name evidence="7" type="ORF">HZU72_05595</name>
</gene>
<dbReference type="InterPro" id="IPR051178">
    <property type="entry name" value="TfdA_dioxygenase"/>
</dbReference>
<proteinExistence type="inferred from homology"/>
<name>A0A7Z0SME0_9GAMM</name>
<dbReference type="AlphaFoldDB" id="A0A7Z0SME0"/>
<evidence type="ECO:0000256" key="3">
    <source>
        <dbReference type="ARBA" id="ARBA00022964"/>
    </source>
</evidence>
<dbReference type="InterPro" id="IPR042098">
    <property type="entry name" value="TauD-like_sf"/>
</dbReference>